<name>A0A8S1L1L2_PARPR</name>
<accession>A0A8S1L1L2</accession>
<dbReference type="PANTHER" id="PTHR12621:SF7">
    <property type="entry name" value="CYSTEINE AND HISTIDINE-RICH DOMAIN-CONTAINING PROTEIN 1"/>
    <property type="match status" value="1"/>
</dbReference>
<protein>
    <recommendedName>
        <fullName evidence="4">Transmembrane protein</fullName>
    </recommendedName>
</protein>
<evidence type="ECO:0000313" key="3">
    <source>
        <dbReference type="Proteomes" id="UP000688137"/>
    </source>
</evidence>
<evidence type="ECO:0000313" key="2">
    <source>
        <dbReference type="EMBL" id="CAD8060861.1"/>
    </source>
</evidence>
<proteinExistence type="predicted"/>
<gene>
    <name evidence="2" type="ORF">PPRIM_AZ9-3.1.T0310019</name>
</gene>
<comment type="caution">
    <text evidence="2">The sequence shown here is derived from an EMBL/GenBank/DDBJ whole genome shotgun (WGS) entry which is preliminary data.</text>
</comment>
<evidence type="ECO:0000256" key="1">
    <source>
        <dbReference type="SAM" id="Phobius"/>
    </source>
</evidence>
<organism evidence="2 3">
    <name type="scientific">Paramecium primaurelia</name>
    <dbReference type="NCBI Taxonomy" id="5886"/>
    <lineage>
        <taxon>Eukaryota</taxon>
        <taxon>Sar</taxon>
        <taxon>Alveolata</taxon>
        <taxon>Ciliophora</taxon>
        <taxon>Intramacronucleata</taxon>
        <taxon>Oligohymenophorea</taxon>
        <taxon>Peniculida</taxon>
        <taxon>Parameciidae</taxon>
        <taxon>Paramecium</taxon>
    </lineage>
</organism>
<keyword evidence="1" id="KW-1133">Transmembrane helix</keyword>
<keyword evidence="3" id="KW-1185">Reference proteome</keyword>
<dbReference type="OMA" id="ADENVMR"/>
<reference evidence="2" key="1">
    <citation type="submission" date="2021-01" db="EMBL/GenBank/DDBJ databases">
        <authorList>
            <consortium name="Genoscope - CEA"/>
            <person name="William W."/>
        </authorList>
    </citation>
    <scope>NUCLEOTIDE SEQUENCE</scope>
</reference>
<sequence>MMKIFSAIDKIDIFGVPIPLLTSTNEYKYQSKIGGILSILLASISLTYFFYIVVQWSNNLISPNVSSKQKIINYTEFSFSEPLIEINLQDFTNDIDPFRKTNNIITPLLYTIINSTIINQSIPLFSTSESPYQISLSNGSLVLNNIDTNEKNNLDMKQYLIVLTQCSNSSLLQGGYCADENVMREYLKKYHGFLFLTIRLSQLNYVTRELEIIKKQYYTSLDTKNPIYSQIMLKQQETIIDDGILFNNYQRYNFLNNYEMINQQIDNSFASRVFTYMSETPLSLDNYGCYLFRIDNISIVEEVTMPKLGQILAQIGSIVQLLFLLKYVALYYNTQSLENELLHDIIAMYYPDLKGITLKNFIKKQYSQEQNTKKQQQSIEYFNSFQKNLLQKAKQKCRLNNIIYEISRIQFIIQQQFGIQILTASHQFGEKVENYLQTPPIEKETNRLFIKPIDSIDLEQLKINKDPLEFLIKQS</sequence>
<dbReference type="PANTHER" id="PTHR12621">
    <property type="entry name" value="CYSTEINE AND HISTIDINE-RICH DOMAIN CHORD -CONTAINING PROTEIN"/>
    <property type="match status" value="1"/>
</dbReference>
<dbReference type="EMBL" id="CAJJDM010000030">
    <property type="protein sequence ID" value="CAD8060861.1"/>
    <property type="molecule type" value="Genomic_DNA"/>
</dbReference>
<dbReference type="GO" id="GO:0008270">
    <property type="term" value="F:zinc ion binding"/>
    <property type="evidence" value="ECO:0007669"/>
    <property type="project" value="TreeGrafter"/>
</dbReference>
<keyword evidence="1" id="KW-0812">Transmembrane</keyword>
<evidence type="ECO:0008006" key="4">
    <source>
        <dbReference type="Google" id="ProtNLM"/>
    </source>
</evidence>
<dbReference type="AlphaFoldDB" id="A0A8S1L1L2"/>
<keyword evidence="1" id="KW-0472">Membrane</keyword>
<feature type="transmembrane region" description="Helical" evidence="1">
    <location>
        <begin position="33"/>
        <end position="54"/>
    </location>
</feature>
<dbReference type="Proteomes" id="UP000688137">
    <property type="component" value="Unassembled WGS sequence"/>
</dbReference>